<feature type="domain" description="HTH lacI-type" evidence="6">
    <location>
        <begin position="2"/>
        <end position="58"/>
    </location>
</feature>
<dbReference type="InterPro" id="IPR001761">
    <property type="entry name" value="Peripla_BP/Lac1_sug-bd_dom"/>
</dbReference>
<dbReference type="CDD" id="cd06288">
    <property type="entry name" value="PBP1_sucrose_transcription_regulator"/>
    <property type="match status" value="1"/>
</dbReference>
<dbReference type="EMBL" id="FNRW01000005">
    <property type="protein sequence ID" value="SEB76253.1"/>
    <property type="molecule type" value="Genomic_DNA"/>
</dbReference>
<accession>A0AA45ZQY7</accession>
<keyword evidence="3" id="KW-0238">DNA-binding</keyword>
<dbReference type="AlphaFoldDB" id="A0AA45ZQY7"/>
<dbReference type="Proteomes" id="UP000182842">
    <property type="component" value="Unassembled WGS sequence"/>
</dbReference>
<proteinExistence type="predicted"/>
<feature type="region of interest" description="Disordered" evidence="5">
    <location>
        <begin position="317"/>
        <end position="361"/>
    </location>
</feature>
<evidence type="ECO:0000256" key="2">
    <source>
        <dbReference type="ARBA" id="ARBA00023015"/>
    </source>
</evidence>
<dbReference type="PANTHER" id="PTHR30146:SF148">
    <property type="entry name" value="HTH-TYPE TRANSCRIPTIONAL REPRESSOR PURR-RELATED"/>
    <property type="match status" value="1"/>
</dbReference>
<dbReference type="InterPro" id="IPR010982">
    <property type="entry name" value="Lambda_DNA-bd_dom_sf"/>
</dbReference>
<gene>
    <name evidence="7" type="ORF">SAMN04489748_1970</name>
</gene>
<dbReference type="PANTHER" id="PTHR30146">
    <property type="entry name" value="LACI-RELATED TRANSCRIPTIONAL REPRESSOR"/>
    <property type="match status" value="1"/>
</dbReference>
<evidence type="ECO:0000313" key="7">
    <source>
        <dbReference type="EMBL" id="SEB76253.1"/>
    </source>
</evidence>
<dbReference type="Gene3D" id="3.40.50.2300">
    <property type="match status" value="2"/>
</dbReference>
<sequence length="377" mass="40834">MVTMKEIANKAGVSVSTVSLVLNGRDEGRVKSKIADNVRAIATKLGYQSNPLASSLRTGRTHILGFISEEVATTPYAGGMILGAQTAASQFGYMLITVSTDGENSESEEIAALKRYGTDGFLYAKMSNRITHVPSSLAKTPLVLVDATDSLGKIPSVEPDEFQIGYDATTRLVKAGCARIAYVGCLEPLIAQDDRLEGYQAALRDAGLDYDDHLVVNVLNNGPALTAVSDLFDAEHPDGFFCFNDARAWYVYECAARRGLTVGKDISVVGVDNHRVFAETLEPMLTTVELPHFEMGYWAVAKLVSIIEGRSMDDVSWPATTSPAADRRADSGEDPLHADRKGLGEVTESHTISQGLRSARRPFACRTDTTRRFTSID</sequence>
<evidence type="ECO:0000259" key="6">
    <source>
        <dbReference type="PROSITE" id="PS50932"/>
    </source>
</evidence>
<comment type="caution">
    <text evidence="7">The sequence shown here is derived from an EMBL/GenBank/DDBJ whole genome shotgun (WGS) entry which is preliminary data.</text>
</comment>
<dbReference type="Pfam" id="PF00532">
    <property type="entry name" value="Peripla_BP_1"/>
    <property type="match status" value="1"/>
</dbReference>
<keyword evidence="1" id="KW-0678">Repressor</keyword>
<feature type="compositionally biased region" description="Basic and acidic residues" evidence="5">
    <location>
        <begin position="325"/>
        <end position="343"/>
    </location>
</feature>
<dbReference type="GO" id="GO:0003700">
    <property type="term" value="F:DNA-binding transcription factor activity"/>
    <property type="evidence" value="ECO:0007669"/>
    <property type="project" value="TreeGrafter"/>
</dbReference>
<dbReference type="PROSITE" id="PS00356">
    <property type="entry name" value="HTH_LACI_1"/>
    <property type="match status" value="1"/>
</dbReference>
<evidence type="ECO:0000313" key="8">
    <source>
        <dbReference type="Proteomes" id="UP000182842"/>
    </source>
</evidence>
<dbReference type="Pfam" id="PF00356">
    <property type="entry name" value="LacI"/>
    <property type="match status" value="1"/>
</dbReference>
<dbReference type="InterPro" id="IPR000843">
    <property type="entry name" value="HTH_LacI"/>
</dbReference>
<organism evidence="7 8">
    <name type="scientific">Bifidobacterium longum</name>
    <dbReference type="NCBI Taxonomy" id="216816"/>
    <lineage>
        <taxon>Bacteria</taxon>
        <taxon>Bacillati</taxon>
        <taxon>Actinomycetota</taxon>
        <taxon>Actinomycetes</taxon>
        <taxon>Bifidobacteriales</taxon>
        <taxon>Bifidobacteriaceae</taxon>
        <taxon>Bifidobacterium</taxon>
    </lineage>
</organism>
<evidence type="ECO:0000256" key="4">
    <source>
        <dbReference type="ARBA" id="ARBA00023163"/>
    </source>
</evidence>
<name>A0AA45ZQY7_BIFLN</name>
<keyword evidence="2" id="KW-0805">Transcription regulation</keyword>
<dbReference type="CDD" id="cd01392">
    <property type="entry name" value="HTH_LacI"/>
    <property type="match status" value="1"/>
</dbReference>
<dbReference type="GO" id="GO:0000976">
    <property type="term" value="F:transcription cis-regulatory region binding"/>
    <property type="evidence" value="ECO:0007669"/>
    <property type="project" value="TreeGrafter"/>
</dbReference>
<dbReference type="SMART" id="SM00354">
    <property type="entry name" value="HTH_LACI"/>
    <property type="match status" value="1"/>
</dbReference>
<protein>
    <submittedName>
        <fullName evidence="7">Transcriptional regulator, LacI family</fullName>
    </submittedName>
</protein>
<reference evidence="7 8" key="1">
    <citation type="submission" date="2016-10" db="EMBL/GenBank/DDBJ databases">
        <authorList>
            <person name="Varghese N."/>
            <person name="Submissions S."/>
        </authorList>
    </citation>
    <scope>NUCLEOTIDE SEQUENCE [LARGE SCALE GENOMIC DNA]</scope>
    <source>
        <strain evidence="7 8">DSM 20219</strain>
    </source>
</reference>
<keyword evidence="4" id="KW-0804">Transcription</keyword>
<dbReference type="SUPFAM" id="SSF53822">
    <property type="entry name" value="Periplasmic binding protein-like I"/>
    <property type="match status" value="1"/>
</dbReference>
<dbReference type="SUPFAM" id="SSF47413">
    <property type="entry name" value="lambda repressor-like DNA-binding domains"/>
    <property type="match status" value="1"/>
</dbReference>
<dbReference type="PROSITE" id="PS50932">
    <property type="entry name" value="HTH_LACI_2"/>
    <property type="match status" value="1"/>
</dbReference>
<evidence type="ECO:0000256" key="1">
    <source>
        <dbReference type="ARBA" id="ARBA00022491"/>
    </source>
</evidence>
<evidence type="ECO:0000256" key="5">
    <source>
        <dbReference type="SAM" id="MobiDB-lite"/>
    </source>
</evidence>
<dbReference type="InterPro" id="IPR028082">
    <property type="entry name" value="Peripla_BP_I"/>
</dbReference>
<dbReference type="Gene3D" id="1.10.260.40">
    <property type="entry name" value="lambda repressor-like DNA-binding domains"/>
    <property type="match status" value="1"/>
</dbReference>
<evidence type="ECO:0000256" key="3">
    <source>
        <dbReference type="ARBA" id="ARBA00023125"/>
    </source>
</evidence>